<dbReference type="AlphaFoldDB" id="A0A9P8UPK9"/>
<keyword evidence="2" id="KW-1185">Reference proteome</keyword>
<proteinExistence type="predicted"/>
<gene>
    <name evidence="1" type="ORF">BKA67DRAFT_654891</name>
</gene>
<dbReference type="GeneID" id="70135526"/>
<dbReference type="CDD" id="cd14688">
    <property type="entry name" value="bZIP_YAP"/>
    <property type="match status" value="1"/>
</dbReference>
<dbReference type="RefSeq" id="XP_045960794.1">
    <property type="nucleotide sequence ID" value="XM_046106635.1"/>
</dbReference>
<dbReference type="EMBL" id="JAGPXC010000002">
    <property type="protein sequence ID" value="KAH6656560.1"/>
    <property type="molecule type" value="Genomic_DNA"/>
</dbReference>
<organism evidence="1 2">
    <name type="scientific">Truncatella angustata</name>
    <dbReference type="NCBI Taxonomy" id="152316"/>
    <lineage>
        <taxon>Eukaryota</taxon>
        <taxon>Fungi</taxon>
        <taxon>Dikarya</taxon>
        <taxon>Ascomycota</taxon>
        <taxon>Pezizomycotina</taxon>
        <taxon>Sordariomycetes</taxon>
        <taxon>Xylariomycetidae</taxon>
        <taxon>Amphisphaeriales</taxon>
        <taxon>Sporocadaceae</taxon>
        <taxon>Truncatella</taxon>
    </lineage>
</organism>
<evidence type="ECO:0000313" key="1">
    <source>
        <dbReference type="EMBL" id="KAH6656560.1"/>
    </source>
</evidence>
<dbReference type="PANTHER" id="PTHR38116">
    <property type="entry name" value="CHROMOSOME 7, WHOLE GENOME SHOTGUN SEQUENCE"/>
    <property type="match status" value="1"/>
</dbReference>
<protein>
    <recommendedName>
        <fullName evidence="3">BZIP domain-containing protein</fullName>
    </recommendedName>
</protein>
<reference evidence="1" key="1">
    <citation type="journal article" date="2021" name="Nat. Commun.">
        <title>Genetic determinants of endophytism in the Arabidopsis root mycobiome.</title>
        <authorList>
            <person name="Mesny F."/>
            <person name="Miyauchi S."/>
            <person name="Thiergart T."/>
            <person name="Pickel B."/>
            <person name="Atanasova L."/>
            <person name="Karlsson M."/>
            <person name="Huettel B."/>
            <person name="Barry K.W."/>
            <person name="Haridas S."/>
            <person name="Chen C."/>
            <person name="Bauer D."/>
            <person name="Andreopoulos W."/>
            <person name="Pangilinan J."/>
            <person name="LaButti K."/>
            <person name="Riley R."/>
            <person name="Lipzen A."/>
            <person name="Clum A."/>
            <person name="Drula E."/>
            <person name="Henrissat B."/>
            <person name="Kohler A."/>
            <person name="Grigoriev I.V."/>
            <person name="Martin F.M."/>
            <person name="Hacquard S."/>
        </authorList>
    </citation>
    <scope>NUCLEOTIDE SEQUENCE</scope>
    <source>
        <strain evidence="1">MPI-SDFR-AT-0073</strain>
    </source>
</reference>
<dbReference type="Proteomes" id="UP000758603">
    <property type="component" value="Unassembled WGS sequence"/>
</dbReference>
<dbReference type="Pfam" id="PF11905">
    <property type="entry name" value="DUF3425"/>
    <property type="match status" value="1"/>
</dbReference>
<dbReference type="OrthoDB" id="2245989at2759"/>
<dbReference type="InterPro" id="IPR021833">
    <property type="entry name" value="DUF3425"/>
</dbReference>
<accession>A0A9P8UPK9</accession>
<dbReference type="PANTHER" id="PTHR38116:SF1">
    <property type="entry name" value="BZIP DOMAIN-CONTAINING PROTEIN"/>
    <property type="match status" value="1"/>
</dbReference>
<comment type="caution">
    <text evidence="1">The sequence shown here is derived from an EMBL/GenBank/DDBJ whole genome shotgun (WGS) entry which is preliminary data.</text>
</comment>
<sequence>MTSAMPCGNTPATTTTAASEALVVGVMPQQRYVREKGDDWTGVTSTSERRKLQNRLNQRAYRQRRNVVVRKKRTIAAFLELGIAVSSQPNKADAVPINGQKPGAASIVDTGEGPNMLILPQHREEVLRLAREAYEHYTLGTPRPAQLNYLIKLNVLNALARNATLIGIPTHRLCADEAVSPFSQSGPLPLPDQASWPESLRPSSTQISVQHHPWVDLIPFPVMRDRAIRAFDSGLLDEDELCLDLMEAGGDRSDAPFLIVWGDSSDPCGWEASLSFLEKYGWLVWGCTELFESTNKWRARRGDKQLGL</sequence>
<evidence type="ECO:0000313" key="2">
    <source>
        <dbReference type="Proteomes" id="UP000758603"/>
    </source>
</evidence>
<evidence type="ECO:0008006" key="3">
    <source>
        <dbReference type="Google" id="ProtNLM"/>
    </source>
</evidence>
<name>A0A9P8UPK9_9PEZI</name>